<evidence type="ECO:0000259" key="1">
    <source>
        <dbReference type="PROSITE" id="PS51406"/>
    </source>
</evidence>
<dbReference type="Proteomes" id="UP000005226">
    <property type="component" value="Chromosome 17"/>
</dbReference>
<dbReference type="Ensembl" id="ENSTRUT00000035877.3">
    <property type="protein sequence ID" value="ENSTRUP00000035749.3"/>
    <property type="gene ID" value="ENSTRUG00000013979.3"/>
</dbReference>
<dbReference type="PANTHER" id="PTHR19143:SF225">
    <property type="entry name" value="MICROFIBRIL-ASSOCIATED GLYCOPROTEIN 4"/>
    <property type="match status" value="1"/>
</dbReference>
<reference evidence="2" key="2">
    <citation type="submission" date="2025-08" db="UniProtKB">
        <authorList>
            <consortium name="Ensembl"/>
        </authorList>
    </citation>
    <scope>IDENTIFICATION</scope>
</reference>
<sequence>MKSDQSGGFWRVGNSQTAPLALIDHSPTEQNRILCLFSSIRSSGSCHLVVYCDMNTDDGGWTVIRRRIDGTENFYRPWSHYKAGFGKAAGEYWLGEFVSLFTEAEFDLVAFAHYSSFSIDPENNRYQLHLGELHGWEWSLAGHNNMKFTTFDNNQDKWDKNCAHYYLGGFWYGACHMVNPNGMHAPHGAVRFEKVYDFWQTWKGWNHSLKAISMKIRSANNCSCTHQSD</sequence>
<dbReference type="HOGENOM" id="CLU_038628_6_2_1"/>
<dbReference type="SMART" id="SM00186">
    <property type="entry name" value="FBG"/>
    <property type="match status" value="1"/>
</dbReference>
<dbReference type="Pfam" id="PF00147">
    <property type="entry name" value="Fibrinogen_C"/>
    <property type="match status" value="1"/>
</dbReference>
<dbReference type="GO" id="GO:0005615">
    <property type="term" value="C:extracellular space"/>
    <property type="evidence" value="ECO:0007669"/>
    <property type="project" value="TreeGrafter"/>
</dbReference>
<dbReference type="InterPro" id="IPR014716">
    <property type="entry name" value="Fibrinogen_a/b/g_C_1"/>
</dbReference>
<dbReference type="PANTHER" id="PTHR19143">
    <property type="entry name" value="FIBRINOGEN/TENASCIN/ANGIOPOEITIN"/>
    <property type="match status" value="1"/>
</dbReference>
<name>H2UFM9_TAKRU</name>
<dbReference type="AlphaFoldDB" id="H2UFM9"/>
<dbReference type="PROSITE" id="PS51406">
    <property type="entry name" value="FIBRINOGEN_C_2"/>
    <property type="match status" value="1"/>
</dbReference>
<dbReference type="InParanoid" id="H2UFM9"/>
<dbReference type="InterPro" id="IPR050373">
    <property type="entry name" value="Fibrinogen_C-term_domain"/>
</dbReference>
<keyword evidence="3" id="KW-1185">Reference proteome</keyword>
<dbReference type="Gene3D" id="3.90.215.10">
    <property type="entry name" value="Gamma Fibrinogen, chain A, domain 1"/>
    <property type="match status" value="1"/>
</dbReference>
<dbReference type="STRING" id="31033.ENSTRUP00000035749"/>
<organism evidence="2 3">
    <name type="scientific">Takifugu rubripes</name>
    <name type="common">Japanese pufferfish</name>
    <name type="synonym">Fugu rubripes</name>
    <dbReference type="NCBI Taxonomy" id="31033"/>
    <lineage>
        <taxon>Eukaryota</taxon>
        <taxon>Metazoa</taxon>
        <taxon>Chordata</taxon>
        <taxon>Craniata</taxon>
        <taxon>Vertebrata</taxon>
        <taxon>Euteleostomi</taxon>
        <taxon>Actinopterygii</taxon>
        <taxon>Neopterygii</taxon>
        <taxon>Teleostei</taxon>
        <taxon>Neoteleostei</taxon>
        <taxon>Acanthomorphata</taxon>
        <taxon>Eupercaria</taxon>
        <taxon>Tetraodontiformes</taxon>
        <taxon>Tetradontoidea</taxon>
        <taxon>Tetraodontidae</taxon>
        <taxon>Takifugu</taxon>
    </lineage>
</organism>
<protein>
    <recommendedName>
        <fullName evidence="1">Fibrinogen C-terminal domain-containing protein</fullName>
    </recommendedName>
</protein>
<dbReference type="InterPro" id="IPR036056">
    <property type="entry name" value="Fibrinogen-like_C"/>
</dbReference>
<dbReference type="GO" id="GO:0048251">
    <property type="term" value="P:elastic fiber assembly"/>
    <property type="evidence" value="ECO:0007669"/>
    <property type="project" value="TreeGrafter"/>
</dbReference>
<proteinExistence type="predicted"/>
<feature type="domain" description="Fibrinogen C-terminal" evidence="1">
    <location>
        <begin position="26"/>
        <end position="220"/>
    </location>
</feature>
<dbReference type="InterPro" id="IPR002181">
    <property type="entry name" value="Fibrinogen_a/b/g_C_dom"/>
</dbReference>
<dbReference type="eggNOG" id="KOG2579">
    <property type="taxonomic scope" value="Eukaryota"/>
</dbReference>
<dbReference type="CDD" id="cd00087">
    <property type="entry name" value="FReD"/>
    <property type="match status" value="1"/>
</dbReference>
<dbReference type="OMA" id="NCAHYYL"/>
<evidence type="ECO:0000313" key="3">
    <source>
        <dbReference type="Proteomes" id="UP000005226"/>
    </source>
</evidence>
<reference evidence="2 3" key="1">
    <citation type="journal article" date="2011" name="Genome Biol. Evol.">
        <title>Integration of the genetic map and genome assembly of fugu facilitates insights into distinct features of genome evolution in teleosts and mammals.</title>
        <authorList>
            <person name="Kai W."/>
            <person name="Kikuchi K."/>
            <person name="Tohari S."/>
            <person name="Chew A.K."/>
            <person name="Tay A."/>
            <person name="Fujiwara A."/>
            <person name="Hosoya S."/>
            <person name="Suetake H."/>
            <person name="Naruse K."/>
            <person name="Brenner S."/>
            <person name="Suzuki Y."/>
            <person name="Venkatesh B."/>
        </authorList>
    </citation>
    <scope>NUCLEOTIDE SEQUENCE [LARGE SCALE GENOMIC DNA]</scope>
</reference>
<dbReference type="SUPFAM" id="SSF56496">
    <property type="entry name" value="Fibrinogen C-terminal domain-like"/>
    <property type="match status" value="1"/>
</dbReference>
<reference evidence="2" key="3">
    <citation type="submission" date="2025-09" db="UniProtKB">
        <authorList>
            <consortium name="Ensembl"/>
        </authorList>
    </citation>
    <scope>IDENTIFICATION</scope>
</reference>
<dbReference type="GeneTree" id="ENSGT00940000163551"/>
<evidence type="ECO:0000313" key="2">
    <source>
        <dbReference type="Ensembl" id="ENSTRUP00000035749.3"/>
    </source>
</evidence>
<accession>H2UFM9</accession>